<comment type="caution">
    <text evidence="4">The sequence shown here is derived from an EMBL/GenBank/DDBJ whole genome shotgun (WGS) entry which is preliminary data.</text>
</comment>
<dbReference type="PANTHER" id="PTHR11067">
    <property type="entry name" value="INOSINE TRIPHOSPHATE PYROPHOSPHATASE/HAM1 PROTEIN"/>
    <property type="match status" value="1"/>
</dbReference>
<dbReference type="GO" id="GO:0005737">
    <property type="term" value="C:cytoplasm"/>
    <property type="evidence" value="ECO:0007669"/>
    <property type="project" value="TreeGrafter"/>
</dbReference>
<evidence type="ECO:0000256" key="1">
    <source>
        <dbReference type="ARBA" id="ARBA00008023"/>
    </source>
</evidence>
<dbReference type="Proteomes" id="UP000469421">
    <property type="component" value="Unassembled WGS sequence"/>
</dbReference>
<dbReference type="EMBL" id="WIRE01000001">
    <property type="protein sequence ID" value="MQX52027.1"/>
    <property type="molecule type" value="Genomic_DNA"/>
</dbReference>
<evidence type="ECO:0000256" key="2">
    <source>
        <dbReference type="ARBA" id="ARBA00022801"/>
    </source>
</evidence>
<dbReference type="InterPro" id="IPR002637">
    <property type="entry name" value="RdgB/HAM1"/>
</dbReference>
<gene>
    <name evidence="4" type="ORF">GFN93_02125</name>
</gene>
<dbReference type="InterPro" id="IPR029001">
    <property type="entry name" value="ITPase-like_fam"/>
</dbReference>
<dbReference type="RefSeq" id="WP_153498776.1">
    <property type="nucleotide sequence ID" value="NZ_WIRE01000001.1"/>
</dbReference>
<reference evidence="4 5" key="1">
    <citation type="submission" date="2019-10" db="EMBL/GenBank/DDBJ databases">
        <title>Alcanivorax sp.PA15-N-34 draft genome sequence.</title>
        <authorList>
            <person name="Liao X."/>
            <person name="Shao Z."/>
        </authorList>
    </citation>
    <scope>NUCLEOTIDE SEQUENCE [LARGE SCALE GENOMIC DNA]</scope>
    <source>
        <strain evidence="4 5">PA15-N-34</strain>
    </source>
</reference>
<accession>A0A6N7LPD5</accession>
<sequence>MEIRFVTKNPHKAREVEAILGDIGVSIVDVPLKIHEIQTEDIQDIVRDKVLKAFNMIGRPVFIEHTGLYINSLQGFPGGLTQVFWDKLKADNFSKLLGSLENTELTAKTVIAFCDSKKIHVFEGEVEGNISKEPRGNRDFQWDCVFIPKGYDKTFAELGEEKNNISMRKIAFDRFREFLQKEVL</sequence>
<keyword evidence="2" id="KW-0378">Hydrolase</keyword>
<dbReference type="CDD" id="cd00515">
    <property type="entry name" value="HAM1"/>
    <property type="match status" value="1"/>
</dbReference>
<comment type="similarity">
    <text evidence="1">Belongs to the HAM1 NTPase family.</text>
</comment>
<dbReference type="GO" id="GO:0009143">
    <property type="term" value="P:nucleoside triphosphate catabolic process"/>
    <property type="evidence" value="ECO:0007669"/>
    <property type="project" value="InterPro"/>
</dbReference>
<dbReference type="GO" id="GO:0009117">
    <property type="term" value="P:nucleotide metabolic process"/>
    <property type="evidence" value="ECO:0007669"/>
    <property type="project" value="UniProtKB-KW"/>
</dbReference>
<dbReference type="AlphaFoldDB" id="A0A6N7LPD5"/>
<dbReference type="Gene3D" id="3.90.950.10">
    <property type="match status" value="1"/>
</dbReference>
<evidence type="ECO:0000256" key="3">
    <source>
        <dbReference type="ARBA" id="ARBA00023080"/>
    </source>
</evidence>
<name>A0A6N7LPD5_9GAMM</name>
<dbReference type="Pfam" id="PF01725">
    <property type="entry name" value="Ham1p_like"/>
    <property type="match status" value="1"/>
</dbReference>
<proteinExistence type="inferred from homology"/>
<keyword evidence="5" id="KW-1185">Reference proteome</keyword>
<dbReference type="PANTHER" id="PTHR11067:SF9">
    <property type="entry name" value="INOSINE TRIPHOSPHATE PYROPHOSPHATASE"/>
    <property type="match status" value="1"/>
</dbReference>
<keyword evidence="3" id="KW-0546">Nucleotide metabolism</keyword>
<organism evidence="4 5">
    <name type="scientific">Alcanivorax sediminis</name>
    <dbReference type="NCBI Taxonomy" id="2663008"/>
    <lineage>
        <taxon>Bacteria</taxon>
        <taxon>Pseudomonadati</taxon>
        <taxon>Pseudomonadota</taxon>
        <taxon>Gammaproteobacteria</taxon>
        <taxon>Oceanospirillales</taxon>
        <taxon>Alcanivoracaceae</taxon>
        <taxon>Alcanivorax</taxon>
    </lineage>
</organism>
<protein>
    <submittedName>
        <fullName evidence="4">Non-canonical purine NTP pyrophosphatase</fullName>
    </submittedName>
</protein>
<evidence type="ECO:0000313" key="5">
    <source>
        <dbReference type="Proteomes" id="UP000469421"/>
    </source>
</evidence>
<dbReference type="SUPFAM" id="SSF52972">
    <property type="entry name" value="ITPase-like"/>
    <property type="match status" value="1"/>
</dbReference>
<dbReference type="GO" id="GO:0047429">
    <property type="term" value="F:nucleoside triphosphate diphosphatase activity"/>
    <property type="evidence" value="ECO:0007669"/>
    <property type="project" value="InterPro"/>
</dbReference>
<evidence type="ECO:0000313" key="4">
    <source>
        <dbReference type="EMBL" id="MQX52027.1"/>
    </source>
</evidence>